<protein>
    <recommendedName>
        <fullName evidence="2">ERCC4 domain-containing protein</fullName>
    </recommendedName>
</protein>
<dbReference type="Gene3D" id="1.10.150.20">
    <property type="entry name" value="5' to 3' exonuclease, C-terminal subdomain"/>
    <property type="match status" value="1"/>
</dbReference>
<dbReference type="AlphaFoldDB" id="A0A0F9LL80"/>
<evidence type="ECO:0000313" key="1">
    <source>
        <dbReference type="EMBL" id="KKM94148.1"/>
    </source>
</evidence>
<dbReference type="Pfam" id="PF14520">
    <property type="entry name" value="HHH_5"/>
    <property type="match status" value="1"/>
</dbReference>
<sequence>MLEIDNHEPSQLIELLGQTTPTQVSALNSAGYADFKWWDGDQDKQIERKTWNDLLADLGSIETQLMRQMDNHPECTLALLIEGIAVPGKGITGGTAVLRQTKGTKGLYYQSHQSKVNMQAIYAWIYQVSKYMEVYQTPDLYSTAKAITAFYSSDQKEGHTTFNRHLKEKTFHPNPQVTSLMGMVPGIGPVKAEALIGKFGTVWEILNSTPDRLAVVHGVGVKETTRWLRLIGRPDV</sequence>
<gene>
    <name evidence="1" type="ORF">LCGC14_1201270</name>
</gene>
<reference evidence="1" key="1">
    <citation type="journal article" date="2015" name="Nature">
        <title>Complex archaea that bridge the gap between prokaryotes and eukaryotes.</title>
        <authorList>
            <person name="Spang A."/>
            <person name="Saw J.H."/>
            <person name="Jorgensen S.L."/>
            <person name="Zaremba-Niedzwiedzka K."/>
            <person name="Martijn J."/>
            <person name="Lind A.E."/>
            <person name="van Eijk R."/>
            <person name="Schleper C."/>
            <person name="Guy L."/>
            <person name="Ettema T.J."/>
        </authorList>
    </citation>
    <scope>NUCLEOTIDE SEQUENCE</scope>
</reference>
<name>A0A0F9LL80_9ZZZZ</name>
<accession>A0A0F9LL80</accession>
<dbReference type="SUPFAM" id="SSF47781">
    <property type="entry name" value="RuvA domain 2-like"/>
    <property type="match status" value="1"/>
</dbReference>
<evidence type="ECO:0008006" key="2">
    <source>
        <dbReference type="Google" id="ProtNLM"/>
    </source>
</evidence>
<dbReference type="Gene3D" id="3.40.50.10130">
    <property type="match status" value="1"/>
</dbReference>
<dbReference type="InterPro" id="IPR010994">
    <property type="entry name" value="RuvA_2-like"/>
</dbReference>
<dbReference type="EMBL" id="LAZR01006174">
    <property type="protein sequence ID" value="KKM94148.1"/>
    <property type="molecule type" value="Genomic_DNA"/>
</dbReference>
<organism evidence="1">
    <name type="scientific">marine sediment metagenome</name>
    <dbReference type="NCBI Taxonomy" id="412755"/>
    <lineage>
        <taxon>unclassified sequences</taxon>
        <taxon>metagenomes</taxon>
        <taxon>ecological metagenomes</taxon>
    </lineage>
</organism>
<proteinExistence type="predicted"/>
<comment type="caution">
    <text evidence="1">The sequence shown here is derived from an EMBL/GenBank/DDBJ whole genome shotgun (WGS) entry which is preliminary data.</text>
</comment>